<dbReference type="Gene3D" id="6.10.340.10">
    <property type="match status" value="1"/>
</dbReference>
<comment type="subcellular location">
    <subcellularLocation>
        <location evidence="1">Cell inner membrane</location>
        <topology evidence="1">Multi-pass membrane protein</topology>
    </subcellularLocation>
</comment>
<evidence type="ECO:0000259" key="9">
    <source>
        <dbReference type="PROSITE" id="PS50885"/>
    </source>
</evidence>
<feature type="domain" description="Methyl-accepting transducer" evidence="7">
    <location>
        <begin position="457"/>
        <end position="672"/>
    </location>
</feature>
<organism evidence="10 11">
    <name type="scientific">Magnetospirillum sulfuroxidans</name>
    <dbReference type="NCBI Taxonomy" id="611300"/>
    <lineage>
        <taxon>Bacteria</taxon>
        <taxon>Pseudomonadati</taxon>
        <taxon>Pseudomonadota</taxon>
        <taxon>Alphaproteobacteria</taxon>
        <taxon>Rhodospirillales</taxon>
        <taxon>Rhodospirillaceae</taxon>
        <taxon>Magnetospirillum</taxon>
    </lineage>
</organism>
<evidence type="ECO:0000259" key="8">
    <source>
        <dbReference type="PROSITE" id="PS50192"/>
    </source>
</evidence>
<dbReference type="Pfam" id="PF12729">
    <property type="entry name" value="4HB_MCP_1"/>
    <property type="match status" value="1"/>
</dbReference>
<dbReference type="SMART" id="SM00283">
    <property type="entry name" value="MA"/>
    <property type="match status" value="1"/>
</dbReference>
<gene>
    <name evidence="10" type="ORF">KEC16_12340</name>
</gene>
<proteinExistence type="inferred from homology"/>
<feature type="transmembrane region" description="Helical" evidence="6">
    <location>
        <begin position="338"/>
        <end position="360"/>
    </location>
</feature>
<evidence type="ECO:0000259" key="7">
    <source>
        <dbReference type="PROSITE" id="PS50111"/>
    </source>
</evidence>
<keyword evidence="2" id="KW-1003">Cell membrane</keyword>
<name>A0ABS5IDL6_9PROT</name>
<accession>A0ABS5IDL6</accession>
<dbReference type="Pfam" id="PF00672">
    <property type="entry name" value="HAMP"/>
    <property type="match status" value="1"/>
</dbReference>
<dbReference type="CDD" id="cd06225">
    <property type="entry name" value="HAMP"/>
    <property type="match status" value="1"/>
</dbReference>
<dbReference type="PROSITE" id="PS50885">
    <property type="entry name" value="HAMP"/>
    <property type="match status" value="1"/>
</dbReference>
<dbReference type="Pfam" id="PF00015">
    <property type="entry name" value="MCPsignal"/>
    <property type="match status" value="1"/>
</dbReference>
<evidence type="ECO:0000313" key="10">
    <source>
        <dbReference type="EMBL" id="MBR9972504.1"/>
    </source>
</evidence>
<protein>
    <submittedName>
        <fullName evidence="10">HAMP domain-containing protein</fullName>
    </submittedName>
</protein>
<dbReference type="EMBL" id="JAGTUF010000011">
    <property type="protein sequence ID" value="MBR9972504.1"/>
    <property type="molecule type" value="Genomic_DNA"/>
</dbReference>
<dbReference type="Proteomes" id="UP000680714">
    <property type="component" value="Unassembled WGS sequence"/>
</dbReference>
<feature type="domain" description="T-SNARE coiled-coil homology" evidence="8">
    <location>
        <begin position="602"/>
        <end position="664"/>
    </location>
</feature>
<dbReference type="SMART" id="SM00304">
    <property type="entry name" value="HAMP"/>
    <property type="match status" value="1"/>
</dbReference>
<keyword evidence="2" id="KW-0997">Cell inner membrane</keyword>
<dbReference type="PANTHER" id="PTHR32089">
    <property type="entry name" value="METHYL-ACCEPTING CHEMOTAXIS PROTEIN MCPB"/>
    <property type="match status" value="1"/>
</dbReference>
<keyword evidence="6" id="KW-0472">Membrane</keyword>
<dbReference type="InterPro" id="IPR004089">
    <property type="entry name" value="MCPsignal_dom"/>
</dbReference>
<evidence type="ECO:0000256" key="3">
    <source>
        <dbReference type="ARBA" id="ARBA00023224"/>
    </source>
</evidence>
<evidence type="ECO:0000313" key="11">
    <source>
        <dbReference type="Proteomes" id="UP000680714"/>
    </source>
</evidence>
<evidence type="ECO:0000256" key="6">
    <source>
        <dbReference type="SAM" id="Phobius"/>
    </source>
</evidence>
<evidence type="ECO:0000256" key="1">
    <source>
        <dbReference type="ARBA" id="ARBA00004429"/>
    </source>
</evidence>
<evidence type="ECO:0000256" key="5">
    <source>
        <dbReference type="PROSITE-ProRule" id="PRU00284"/>
    </source>
</evidence>
<dbReference type="InterPro" id="IPR024478">
    <property type="entry name" value="HlyB_4HB_MCP"/>
</dbReference>
<keyword evidence="6" id="KW-1133">Transmembrane helix</keyword>
<evidence type="ECO:0000256" key="2">
    <source>
        <dbReference type="ARBA" id="ARBA00022519"/>
    </source>
</evidence>
<dbReference type="PROSITE" id="PS50111">
    <property type="entry name" value="CHEMOTAXIS_TRANSDUC_2"/>
    <property type="match status" value="1"/>
</dbReference>
<dbReference type="Gene3D" id="1.10.287.950">
    <property type="entry name" value="Methyl-accepting chemotaxis protein"/>
    <property type="match status" value="1"/>
</dbReference>
<reference evidence="10 11" key="1">
    <citation type="submission" date="2021-04" db="EMBL/GenBank/DDBJ databases">
        <title>Magnetospirillum sulfuroxidans sp. nov., a facultative chemolithoautotrophic sulfur-oxidizing alphaproteobacterium isolated from freshwater sediment and proposals for Paramagetospirillum gen. nov., and Magnetospirillaceae fam. nov.</title>
        <authorList>
            <person name="Koziaeva V."/>
            <person name="Geelhoed J.S."/>
            <person name="Sorokin D.Y."/>
            <person name="Grouzdev D.S."/>
        </authorList>
    </citation>
    <scope>NUCLEOTIDE SEQUENCE [LARGE SCALE GENOMIC DNA]</scope>
    <source>
        <strain evidence="10 11">J10</strain>
    </source>
</reference>
<feature type="domain" description="HAMP" evidence="9">
    <location>
        <begin position="357"/>
        <end position="410"/>
    </location>
</feature>
<evidence type="ECO:0000256" key="4">
    <source>
        <dbReference type="ARBA" id="ARBA00029447"/>
    </source>
</evidence>
<dbReference type="PROSITE" id="PS50192">
    <property type="entry name" value="T_SNARE"/>
    <property type="match status" value="1"/>
</dbReference>
<keyword evidence="11" id="KW-1185">Reference proteome</keyword>
<keyword evidence="3 5" id="KW-0807">Transducer</keyword>
<sequence>MDFAIPLPFRHLRIRGRLIAGFAVMVAIIVVMVGITLTLVGNIGALTGSIAGKRVPTAAISARLANDINASLAALSGWMLTGAVSAKQERAAIWRDIDNARAQMDVLSLDWDSAEQRQDWDDFKATLAEFGAAQDNVQAIARSAEEQPATKLLVEKGGPIATTMLEQITAILSDELEQPATAERKRLFAVMGDIRAGMAVSMANVRAYLLAGDDQFSGQFQAVWPWVREQMRALEAQSSALTAAQKSNLRDLLAAAETFDGLSRTMFEIRASEQWNMAQYLQRSEIVPRAERLQSFLAGAKGADGTRAGGLVDLHHAELKTEAASIASAITSLAVVEWTLLAISLALAFVVVALMARSIVAPIHHMTQAMTRLAEGELNLTLPATGRADELGQMAKAMQVFQVNAVARHEAEQRQRDTQQAIAARAARQAELSHDFDAAMGQVLVRVADAASTVLNNAQQMLSQAKSTDGLSNAVSAASLESSDNVTKVAAAAEELSASIAEISRQVSESSRMAEAATRQARQTTTRIDGLADAANRIGEVVNLITEIAEQTNLLALNATVEAARAGDAGKGFAVVANEVKHLANQTARATRDITAQVSAIQAATRDAVRSIVEIGETITAINDSSTSIAQAVAEQGSATNEIAQSVDHAARLTREVSDRMDEVRSASEVTGLAAQEVLDDAHGLARQADSVKTRVENFLGAMRHA</sequence>
<keyword evidence="6" id="KW-0812">Transmembrane</keyword>
<dbReference type="InterPro" id="IPR003660">
    <property type="entry name" value="HAMP_dom"/>
</dbReference>
<comment type="similarity">
    <text evidence="4">Belongs to the methyl-accepting chemotaxis (MCP) protein family.</text>
</comment>
<dbReference type="SUPFAM" id="SSF58104">
    <property type="entry name" value="Methyl-accepting chemotaxis protein (MCP) signaling domain"/>
    <property type="match status" value="1"/>
</dbReference>
<dbReference type="RefSeq" id="WP_211549321.1">
    <property type="nucleotide sequence ID" value="NZ_JAGTUF010000011.1"/>
</dbReference>
<comment type="caution">
    <text evidence="10">The sequence shown here is derived from an EMBL/GenBank/DDBJ whole genome shotgun (WGS) entry which is preliminary data.</text>
</comment>
<dbReference type="InterPro" id="IPR000727">
    <property type="entry name" value="T_SNARE_dom"/>
</dbReference>
<dbReference type="PANTHER" id="PTHR32089:SF112">
    <property type="entry name" value="LYSOZYME-LIKE PROTEIN-RELATED"/>
    <property type="match status" value="1"/>
</dbReference>
<feature type="transmembrane region" description="Helical" evidence="6">
    <location>
        <begin position="18"/>
        <end position="40"/>
    </location>
</feature>